<keyword evidence="5 11" id="KW-0378">Hydrolase</keyword>
<dbReference type="PROSITE" id="PS51257">
    <property type="entry name" value="PROKAR_LIPOPROTEIN"/>
    <property type="match status" value="1"/>
</dbReference>
<dbReference type="EC" id="2.3.2.2" evidence="11"/>
<dbReference type="Pfam" id="PF01019">
    <property type="entry name" value="G_glu_transpept"/>
    <property type="match status" value="1"/>
</dbReference>
<keyword evidence="13" id="KW-1185">Reference proteome</keyword>
<dbReference type="OrthoDB" id="9781342at2"/>
<dbReference type="InterPro" id="IPR051792">
    <property type="entry name" value="GGT_bact"/>
</dbReference>
<comment type="pathway">
    <text evidence="11">Sulfur metabolism; glutathione metabolism.</text>
</comment>
<evidence type="ECO:0000256" key="8">
    <source>
        <dbReference type="ARBA" id="ARBA00047417"/>
    </source>
</evidence>
<feature type="binding site" evidence="10">
    <location>
        <position position="104"/>
    </location>
    <ligand>
        <name>L-glutamate</name>
        <dbReference type="ChEBI" id="CHEBI:29985"/>
    </ligand>
</feature>
<dbReference type="AlphaFoldDB" id="A0A0F7KVU0"/>
<dbReference type="GO" id="GO:0006750">
    <property type="term" value="P:glutathione biosynthetic process"/>
    <property type="evidence" value="ECO:0007669"/>
    <property type="project" value="UniProtKB-KW"/>
</dbReference>
<evidence type="ECO:0000256" key="6">
    <source>
        <dbReference type="ARBA" id="ARBA00023145"/>
    </source>
</evidence>
<sequence>MLHRTLAFIAAPLLLAGCTTTLPPESTGTASKQRADTLGLVSAADPRAAQAGATMLRNGGSATDAAIATMLALTVVEPQSSGIGGGGFYVRGEPDGTVTTIDGRETAPAQAGPDWFLDAGGNPVPFPDAVLSGLSIGVPGNLRLAAQAHEKYGKLPWSELFQPAIALARDGFSITERFHQYLGLGKGRADKTEFGKALFYDDAGEPLPVGTTIRNPQLAETLQRIAERGPDTFYDGPHGEELASAIAAYTPGDDVMAAADLTSYEAKWRDPVCGEYRSYRICGMGPPSSGATTVYAILKQLEHFDLTALGPDSPVSWHLFAESQRLAYADREIYLGDSDYVQVPVKGLTDPDYLAARGSLISASHSLQHVEAGKPAGVALNWADGEEPAENGTSHFVAVDREGNIVSYTSTVEGPFGSGLTFGGFYLNNELTDFSLVPEKDGHEVANRVEGGKRPRSSMAPTVVYDAQGRLVIAVGAAGGGTIPVQVAKALIGMLDWGLSAQDAIALPGLYSPGDTVAIEPGSALVAMKPQLEALGHKVIERQMPFKANAAQWVDGRWVGAADPRSEGSSVSE</sequence>
<comment type="similarity">
    <text evidence="3 11">Belongs to the gamma-glutamyltransferase family.</text>
</comment>
<evidence type="ECO:0000256" key="2">
    <source>
        <dbReference type="ARBA" id="ARBA00001089"/>
    </source>
</evidence>
<dbReference type="EMBL" id="CP011452">
    <property type="protein sequence ID" value="AKH43296.1"/>
    <property type="molecule type" value="Genomic_DNA"/>
</dbReference>
<evidence type="ECO:0000256" key="11">
    <source>
        <dbReference type="RuleBase" id="RU368036"/>
    </source>
</evidence>
<feature type="binding site" evidence="10">
    <location>
        <begin position="457"/>
        <end position="458"/>
    </location>
    <ligand>
        <name>L-glutamate</name>
        <dbReference type="ChEBI" id="CHEBI:29985"/>
    </ligand>
</feature>
<feature type="binding site" evidence="10">
    <location>
        <position position="433"/>
    </location>
    <ligand>
        <name>L-glutamate</name>
        <dbReference type="ChEBI" id="CHEBI:29985"/>
    </ligand>
</feature>
<evidence type="ECO:0000256" key="5">
    <source>
        <dbReference type="ARBA" id="ARBA00022801"/>
    </source>
</evidence>
<evidence type="ECO:0000313" key="12">
    <source>
        <dbReference type="EMBL" id="AKH43296.1"/>
    </source>
</evidence>
<dbReference type="PANTHER" id="PTHR43199">
    <property type="entry name" value="GLUTATHIONE HYDROLASE"/>
    <property type="match status" value="1"/>
</dbReference>
<dbReference type="STRING" id="1267766.WYH_02264"/>
<keyword evidence="6 11" id="KW-0865">Zymogen</keyword>
<dbReference type="Gene3D" id="3.60.20.40">
    <property type="match status" value="1"/>
</dbReference>
<comment type="catalytic activity">
    <reaction evidence="1 11">
        <text>an S-substituted glutathione + H2O = an S-substituted L-cysteinylglycine + L-glutamate</text>
        <dbReference type="Rhea" id="RHEA:59468"/>
        <dbReference type="ChEBI" id="CHEBI:15377"/>
        <dbReference type="ChEBI" id="CHEBI:29985"/>
        <dbReference type="ChEBI" id="CHEBI:90779"/>
        <dbReference type="ChEBI" id="CHEBI:143103"/>
        <dbReference type="EC" id="3.4.19.13"/>
    </reaction>
</comment>
<dbReference type="PRINTS" id="PR01210">
    <property type="entry name" value="GGTRANSPTASE"/>
</dbReference>
<dbReference type="Gene3D" id="1.10.246.130">
    <property type="match status" value="1"/>
</dbReference>
<comment type="catalytic activity">
    <reaction evidence="2 11">
        <text>glutathione + H2O = L-cysteinylglycine + L-glutamate</text>
        <dbReference type="Rhea" id="RHEA:28807"/>
        <dbReference type="ChEBI" id="CHEBI:15377"/>
        <dbReference type="ChEBI" id="CHEBI:29985"/>
        <dbReference type="ChEBI" id="CHEBI:57925"/>
        <dbReference type="ChEBI" id="CHEBI:61694"/>
        <dbReference type="EC" id="3.4.19.13"/>
    </reaction>
</comment>
<dbReference type="RefSeq" id="WP_046903888.1">
    <property type="nucleotide sequence ID" value="NZ_CP011452.2"/>
</dbReference>
<keyword evidence="7 11" id="KW-0012">Acyltransferase</keyword>
<name>A0A0F7KVU0_9SPHN</name>
<evidence type="ECO:0000256" key="1">
    <source>
        <dbReference type="ARBA" id="ARBA00001049"/>
    </source>
</evidence>
<dbReference type="NCBIfam" id="TIGR00066">
    <property type="entry name" value="g_glut_trans"/>
    <property type="match status" value="1"/>
</dbReference>
<feature type="active site" description="Nucleophile" evidence="9">
    <location>
        <position position="393"/>
    </location>
</feature>
<comment type="subunit">
    <text evidence="11">This enzyme consists of two polypeptide chains, which are synthesized in precursor form from a single polypeptide.</text>
</comment>
<accession>A0A0F7KVU0</accession>
<organism evidence="12 13">
    <name type="scientific">Croceibacterium atlanticum</name>
    <dbReference type="NCBI Taxonomy" id="1267766"/>
    <lineage>
        <taxon>Bacteria</taxon>
        <taxon>Pseudomonadati</taxon>
        <taxon>Pseudomonadota</taxon>
        <taxon>Alphaproteobacteria</taxon>
        <taxon>Sphingomonadales</taxon>
        <taxon>Erythrobacteraceae</taxon>
        <taxon>Croceibacterium</taxon>
    </lineage>
</organism>
<dbReference type="KEGG" id="aay:WYH_02264"/>
<proteinExistence type="inferred from homology"/>
<keyword evidence="4 11" id="KW-0808">Transferase</keyword>
<dbReference type="InterPro" id="IPR029055">
    <property type="entry name" value="Ntn_hydrolases_N"/>
</dbReference>
<dbReference type="GO" id="GO:0006751">
    <property type="term" value="P:glutathione catabolic process"/>
    <property type="evidence" value="ECO:0007669"/>
    <property type="project" value="UniProtKB-UniRule"/>
</dbReference>
<dbReference type="PATRIC" id="fig|1267766.3.peg.2291"/>
<gene>
    <name evidence="12" type="primary">ggt</name>
    <name evidence="12" type="ORF">WYH_02264</name>
</gene>
<feature type="binding site" evidence="10">
    <location>
        <position position="480"/>
    </location>
    <ligand>
        <name>L-glutamate</name>
        <dbReference type="ChEBI" id="CHEBI:29985"/>
    </ligand>
</feature>
<dbReference type="EC" id="3.4.19.13" evidence="11"/>
<dbReference type="InterPro" id="IPR043137">
    <property type="entry name" value="GGT_ssub_C"/>
</dbReference>
<keyword evidence="11" id="KW-0317">Glutathione biosynthesis</keyword>
<protein>
    <recommendedName>
        <fullName evidence="11">Glutathione hydrolase proenzyme</fullName>
        <ecNumber evidence="11">2.3.2.2</ecNumber>
        <ecNumber evidence="11">3.4.19.13</ecNumber>
    </recommendedName>
    <component>
        <recommendedName>
            <fullName evidence="11">Glutathione hydrolase large chain</fullName>
        </recommendedName>
    </component>
    <component>
        <recommendedName>
            <fullName evidence="11">Glutathione hydrolase small chain</fullName>
        </recommendedName>
    </component>
</protein>
<evidence type="ECO:0000256" key="3">
    <source>
        <dbReference type="ARBA" id="ARBA00009381"/>
    </source>
</evidence>
<evidence type="ECO:0000256" key="7">
    <source>
        <dbReference type="ARBA" id="ARBA00023315"/>
    </source>
</evidence>
<evidence type="ECO:0000313" key="13">
    <source>
        <dbReference type="Proteomes" id="UP000034392"/>
    </source>
</evidence>
<comment type="catalytic activity">
    <reaction evidence="8 11">
        <text>an N-terminal (5-L-glutamyl)-[peptide] + an alpha-amino acid = 5-L-glutamyl amino acid + an N-terminal L-alpha-aminoacyl-[peptide]</text>
        <dbReference type="Rhea" id="RHEA:23904"/>
        <dbReference type="Rhea" id="RHEA-COMP:9780"/>
        <dbReference type="Rhea" id="RHEA-COMP:9795"/>
        <dbReference type="ChEBI" id="CHEBI:77644"/>
        <dbReference type="ChEBI" id="CHEBI:78597"/>
        <dbReference type="ChEBI" id="CHEBI:78599"/>
        <dbReference type="ChEBI" id="CHEBI:78608"/>
        <dbReference type="EC" id="2.3.2.2"/>
    </reaction>
</comment>
<comment type="PTM">
    <text evidence="11">Cleaved by autocatalysis into a large and a small subunit.</text>
</comment>
<dbReference type="InterPro" id="IPR043138">
    <property type="entry name" value="GGT_lsub"/>
</dbReference>
<dbReference type="GO" id="GO:0103068">
    <property type="term" value="F:leukotriene C4 gamma-glutamyl transferase activity"/>
    <property type="evidence" value="ECO:0007669"/>
    <property type="project" value="UniProtKB-EC"/>
</dbReference>
<dbReference type="PANTHER" id="PTHR43199:SF1">
    <property type="entry name" value="GLUTATHIONE HYDROLASE PROENZYME"/>
    <property type="match status" value="1"/>
</dbReference>
<evidence type="ECO:0000256" key="9">
    <source>
        <dbReference type="PIRSR" id="PIRSR600101-1"/>
    </source>
</evidence>
<dbReference type="UniPathway" id="UPA00204"/>
<dbReference type="SUPFAM" id="SSF56235">
    <property type="entry name" value="N-terminal nucleophile aminohydrolases (Ntn hydrolases)"/>
    <property type="match status" value="1"/>
</dbReference>
<evidence type="ECO:0000256" key="10">
    <source>
        <dbReference type="PIRSR" id="PIRSR600101-2"/>
    </source>
</evidence>
<dbReference type="InterPro" id="IPR000101">
    <property type="entry name" value="GGT_peptidase"/>
</dbReference>
<dbReference type="GO" id="GO:0036374">
    <property type="term" value="F:glutathione hydrolase activity"/>
    <property type="evidence" value="ECO:0007669"/>
    <property type="project" value="UniProtKB-UniRule"/>
</dbReference>
<reference evidence="12" key="1">
    <citation type="submission" date="2015-05" db="EMBL/GenBank/DDBJ databases">
        <title>The complete genome of Altererythrobacter atlanticus strain 26DY36.</title>
        <authorList>
            <person name="Wu Y.-H."/>
            <person name="Cheng H."/>
            <person name="Wu X.-W."/>
        </authorList>
    </citation>
    <scope>NUCLEOTIDE SEQUENCE [LARGE SCALE GENOMIC DNA]</scope>
    <source>
        <strain evidence="12">26DY36</strain>
    </source>
</reference>
<dbReference type="Proteomes" id="UP000034392">
    <property type="component" value="Chromosome"/>
</dbReference>
<evidence type="ECO:0000256" key="4">
    <source>
        <dbReference type="ARBA" id="ARBA00022679"/>
    </source>
</evidence>